<evidence type="ECO:0000313" key="9">
    <source>
        <dbReference type="EMBL" id="KAI1726159.1"/>
    </source>
</evidence>
<keyword evidence="10" id="KW-1185">Reference proteome</keyword>
<feature type="region of interest" description="Disordered" evidence="8">
    <location>
        <begin position="1"/>
        <end position="22"/>
    </location>
</feature>
<evidence type="ECO:0000256" key="6">
    <source>
        <dbReference type="ARBA" id="ARBA00023288"/>
    </source>
</evidence>
<dbReference type="Pfam" id="PF10152">
    <property type="entry name" value="CCDC53"/>
    <property type="match status" value="1"/>
</dbReference>
<evidence type="ECO:0000256" key="1">
    <source>
        <dbReference type="ARBA" id="ARBA00004122"/>
    </source>
</evidence>
<evidence type="ECO:0000256" key="3">
    <source>
        <dbReference type="ARBA" id="ARBA00022300"/>
    </source>
</evidence>
<keyword evidence="5" id="KW-0458">Lysosome</keyword>
<accession>A0AAD4NC07</accession>
<dbReference type="AlphaFoldDB" id="A0AAD4NC07"/>
<evidence type="ECO:0000313" key="10">
    <source>
        <dbReference type="Proteomes" id="UP001201812"/>
    </source>
</evidence>
<dbReference type="GO" id="GO:0072384">
    <property type="term" value="P:organelle transport along microtubule"/>
    <property type="evidence" value="ECO:0007669"/>
    <property type="project" value="TreeGrafter"/>
</dbReference>
<keyword evidence="7" id="KW-0175">Coiled coil</keyword>
<reference evidence="9" key="1">
    <citation type="submission" date="2022-01" db="EMBL/GenBank/DDBJ databases">
        <title>Genome Sequence Resource for Two Populations of Ditylenchus destructor, the Migratory Endoparasitic Phytonematode.</title>
        <authorList>
            <person name="Zhang H."/>
            <person name="Lin R."/>
            <person name="Xie B."/>
        </authorList>
    </citation>
    <scope>NUCLEOTIDE SEQUENCE</scope>
    <source>
        <strain evidence="9">BazhouSP</strain>
    </source>
</reference>
<dbReference type="InterPro" id="IPR018780">
    <property type="entry name" value="TBORCS5"/>
</dbReference>
<dbReference type="Proteomes" id="UP001201812">
    <property type="component" value="Unassembled WGS sequence"/>
</dbReference>
<comment type="similarity">
    <text evidence="2">Belongs to the BORCS5 family.</text>
</comment>
<proteinExistence type="inferred from homology"/>
<feature type="compositionally biased region" description="Low complexity" evidence="8">
    <location>
        <begin position="11"/>
        <end position="22"/>
    </location>
</feature>
<dbReference type="PANTHER" id="PTHR31634:SF2">
    <property type="entry name" value="BLOC-1-RELATED COMPLEX SUBUNIT 5"/>
    <property type="match status" value="1"/>
</dbReference>
<keyword evidence="6" id="KW-0449">Lipoprotein</keyword>
<dbReference type="GO" id="GO:0071203">
    <property type="term" value="C:WASH complex"/>
    <property type="evidence" value="ECO:0007669"/>
    <property type="project" value="InterPro"/>
</dbReference>
<dbReference type="InterPro" id="IPR019309">
    <property type="entry name" value="WASHC3"/>
</dbReference>
<dbReference type="GO" id="GO:0098574">
    <property type="term" value="C:cytoplasmic side of lysosomal membrane"/>
    <property type="evidence" value="ECO:0007669"/>
    <property type="project" value="TreeGrafter"/>
</dbReference>
<dbReference type="GO" id="GO:0099078">
    <property type="term" value="C:BORC complex"/>
    <property type="evidence" value="ECO:0007669"/>
    <property type="project" value="TreeGrafter"/>
</dbReference>
<dbReference type="PANTHER" id="PTHR31634">
    <property type="entry name" value="BLOC-1-RELATED COMPLEX SUBUNIT 5"/>
    <property type="match status" value="1"/>
</dbReference>
<dbReference type="EMBL" id="JAKKPZ010000002">
    <property type="protein sequence ID" value="KAI1726159.1"/>
    <property type="molecule type" value="Genomic_DNA"/>
</dbReference>
<keyword evidence="4" id="KW-0472">Membrane</keyword>
<gene>
    <name evidence="9" type="ORF">DdX_02856</name>
</gene>
<feature type="compositionally biased region" description="Basic and acidic residues" evidence="8">
    <location>
        <begin position="404"/>
        <end position="423"/>
    </location>
</feature>
<feature type="coiled-coil region" evidence="7">
    <location>
        <begin position="278"/>
        <end position="305"/>
    </location>
</feature>
<dbReference type="Pfam" id="PF10158">
    <property type="entry name" value="LOH1CR12"/>
    <property type="match status" value="1"/>
</dbReference>
<dbReference type="CDD" id="cd22789">
    <property type="entry name" value="BORCS5-like"/>
    <property type="match status" value="1"/>
</dbReference>
<evidence type="ECO:0000256" key="5">
    <source>
        <dbReference type="ARBA" id="ARBA00023228"/>
    </source>
</evidence>
<protein>
    <recommendedName>
        <fullName evidence="3">BLOC-1-related complex subunit 5</fullName>
    </recommendedName>
</protein>
<evidence type="ECO:0000256" key="8">
    <source>
        <dbReference type="SAM" id="MobiDB-lite"/>
    </source>
</evidence>
<organism evidence="9 10">
    <name type="scientific">Ditylenchus destructor</name>
    <dbReference type="NCBI Taxonomy" id="166010"/>
    <lineage>
        <taxon>Eukaryota</taxon>
        <taxon>Metazoa</taxon>
        <taxon>Ecdysozoa</taxon>
        <taxon>Nematoda</taxon>
        <taxon>Chromadorea</taxon>
        <taxon>Rhabditida</taxon>
        <taxon>Tylenchina</taxon>
        <taxon>Tylenchomorpha</taxon>
        <taxon>Sphaerularioidea</taxon>
        <taxon>Anguinidae</taxon>
        <taxon>Anguininae</taxon>
        <taxon>Ditylenchus</taxon>
    </lineage>
</organism>
<name>A0AAD4NC07_9BILA</name>
<comment type="subcellular location">
    <subcellularLocation>
        <location evidence="1">Lysosome membrane</location>
        <topology evidence="1">Lipid-anchor</topology>
        <orientation evidence="1">Cytoplasmic side</orientation>
    </subcellularLocation>
</comment>
<dbReference type="GO" id="GO:0032418">
    <property type="term" value="P:lysosome localization"/>
    <property type="evidence" value="ECO:0007669"/>
    <property type="project" value="InterPro"/>
</dbReference>
<evidence type="ECO:0000256" key="7">
    <source>
        <dbReference type="SAM" id="Coils"/>
    </source>
</evidence>
<feature type="region of interest" description="Disordered" evidence="8">
    <location>
        <begin position="381"/>
        <end position="423"/>
    </location>
</feature>
<dbReference type="GO" id="GO:0030672">
    <property type="term" value="C:synaptic vesicle membrane"/>
    <property type="evidence" value="ECO:0007669"/>
    <property type="project" value="TreeGrafter"/>
</dbReference>
<evidence type="ECO:0000256" key="4">
    <source>
        <dbReference type="ARBA" id="ARBA00023136"/>
    </source>
</evidence>
<sequence length="423" mass="47270">MGQEQSNNHETGASTSQQSGVSSSFSFLAKKRNSVKEKTSQIVVVKSTGAPIDDPNNDDDLKKIKEVARFFPILKGVLPAFRDSPEILTKVDPKYIYRFLHRLQYHFGFCSQTVSSEQSSICTQVIEVDQLIKVLLSRMNQTGKKYDYFVGEMKKAEQLSQQLDTIQTLLHEIVPSLASLNELLPMNERLPPLELPVQCNKKSKESDEGGSSALKIDPAPEFSKMSYGTPDLNFVESDIDLTTVKPIGVGELVRLVNEYLLRMTDILNVFAVRMEGGIVQLDRRLDSVESQIILLEKKLENVKLTESIQSGPIMPKHIAQPHQATPEELASTSAENIAGSEEIRHSEDPQKKIEDHPSYVKYFKMLKMGVPEPAVMQKMSAEGLNPSILQKPDEMVPDPSACVENKKDDQSSSESEHEFSDSD</sequence>
<feature type="compositionally biased region" description="Polar residues" evidence="8">
    <location>
        <begin position="1"/>
        <end position="10"/>
    </location>
</feature>
<comment type="caution">
    <text evidence="9">The sequence shown here is derived from an EMBL/GenBank/DDBJ whole genome shotgun (WGS) entry which is preliminary data.</text>
</comment>
<evidence type="ECO:0000256" key="2">
    <source>
        <dbReference type="ARBA" id="ARBA00010235"/>
    </source>
</evidence>
<dbReference type="GO" id="GO:1903744">
    <property type="term" value="P:positive regulation of anterograde synaptic vesicle transport"/>
    <property type="evidence" value="ECO:0007669"/>
    <property type="project" value="TreeGrafter"/>
</dbReference>